<feature type="compositionally biased region" description="Low complexity" evidence="1">
    <location>
        <begin position="271"/>
        <end position="291"/>
    </location>
</feature>
<proteinExistence type="predicted"/>
<feature type="compositionally biased region" description="Basic residues" evidence="1">
    <location>
        <begin position="1"/>
        <end position="14"/>
    </location>
</feature>
<feature type="compositionally biased region" description="Basic and acidic residues" evidence="1">
    <location>
        <begin position="237"/>
        <end position="255"/>
    </location>
</feature>
<feature type="non-terminal residue" evidence="2">
    <location>
        <position position="1"/>
    </location>
</feature>
<feature type="compositionally biased region" description="Low complexity" evidence="1">
    <location>
        <begin position="15"/>
        <end position="29"/>
    </location>
</feature>
<evidence type="ECO:0000256" key="1">
    <source>
        <dbReference type="SAM" id="MobiDB-lite"/>
    </source>
</evidence>
<feature type="compositionally biased region" description="Basic and acidic residues" evidence="1">
    <location>
        <begin position="59"/>
        <end position="73"/>
    </location>
</feature>
<feature type="region of interest" description="Disordered" evidence="1">
    <location>
        <begin position="1"/>
        <end position="73"/>
    </location>
</feature>
<protein>
    <submittedName>
        <fullName evidence="2">Various polyols ABC transporter, permease protein 2</fullName>
    </submittedName>
</protein>
<feature type="region of interest" description="Disordered" evidence="1">
    <location>
        <begin position="144"/>
        <end position="214"/>
    </location>
</feature>
<gene>
    <name evidence="2" type="ORF">AVDCRST_MAG52-3654</name>
</gene>
<name>A0A6J4JDD9_9ACTN</name>
<dbReference type="AlphaFoldDB" id="A0A6J4JDD9"/>
<feature type="compositionally biased region" description="Basic and acidic residues" evidence="1">
    <location>
        <begin position="168"/>
        <end position="179"/>
    </location>
</feature>
<accession>A0A6J4JDD9</accession>
<evidence type="ECO:0000313" key="2">
    <source>
        <dbReference type="EMBL" id="CAA9273685.1"/>
    </source>
</evidence>
<organism evidence="2">
    <name type="scientific">uncultured Blastococcus sp</name>
    <dbReference type="NCBI Taxonomy" id="217144"/>
    <lineage>
        <taxon>Bacteria</taxon>
        <taxon>Bacillati</taxon>
        <taxon>Actinomycetota</taxon>
        <taxon>Actinomycetes</taxon>
        <taxon>Geodermatophilales</taxon>
        <taxon>Geodermatophilaceae</taxon>
        <taxon>Blastococcus</taxon>
        <taxon>environmental samples</taxon>
    </lineage>
</organism>
<sequence length="297" mass="31873">ELRHRCRTGRRHPHAGGPAPHAPQAAQRRAAGRGRLADRHPVRRPRAVDGAHVLPQRGGRRDQPAVDLRPADDRRVPGVLRRRHGRQPLAVAAQLAHRQRGVHGDRAAAGHPGRLRAVDQAGAQVDRRDVLLPVHPDAADRGRTAAHLPVRPVQRTAGQHLAAHRPVHRDEPADRRVDDALLPGRGARRDPRGGVGGRRRAAAHPPPGGGAHRAARHRGDLADLLHLQLERAAAGPDADRDGRADRAGLPDRIRDQPGTVPGPGLRRRLRGVAPGARGRVRRPGQVGAGPVARGGQV</sequence>
<feature type="region of interest" description="Disordered" evidence="1">
    <location>
        <begin position="232"/>
        <end position="297"/>
    </location>
</feature>
<feature type="non-terminal residue" evidence="2">
    <location>
        <position position="297"/>
    </location>
</feature>
<reference evidence="2" key="1">
    <citation type="submission" date="2020-02" db="EMBL/GenBank/DDBJ databases">
        <authorList>
            <person name="Meier V. D."/>
        </authorList>
    </citation>
    <scope>NUCLEOTIDE SEQUENCE</scope>
    <source>
        <strain evidence="2">AVDCRST_MAG52</strain>
    </source>
</reference>
<dbReference type="EMBL" id="CADCTN010000230">
    <property type="protein sequence ID" value="CAA9273685.1"/>
    <property type="molecule type" value="Genomic_DNA"/>
</dbReference>